<dbReference type="EMBL" id="JBHSFA010000011">
    <property type="protein sequence ID" value="MFC4544481.1"/>
    <property type="molecule type" value="Genomic_DNA"/>
</dbReference>
<reference evidence="1 2" key="1">
    <citation type="journal article" date="2019" name="Int. J. Syst. Evol. Microbiol.">
        <title>The Global Catalogue of Microorganisms (GCM) 10K type strain sequencing project: providing services to taxonomists for standard genome sequencing and annotation.</title>
        <authorList>
            <consortium name="The Broad Institute Genomics Platform"/>
            <consortium name="The Broad Institute Genome Sequencing Center for Infectious Disease"/>
            <person name="Wu L."/>
            <person name="Ma J."/>
        </authorList>
    </citation>
    <scope>NUCLEOTIDE SEQUENCE [LARGE SCALE GENOMIC DNA]</scope>
    <source>
        <strain evidence="1 2">WLHS5</strain>
    </source>
</reference>
<evidence type="ECO:0000313" key="2">
    <source>
        <dbReference type="Proteomes" id="UP001595898"/>
    </source>
</evidence>
<dbReference type="Proteomes" id="UP001595898">
    <property type="component" value="Unassembled WGS sequence"/>
</dbReference>
<dbReference type="AlphaFoldDB" id="A0ABD5PVQ6"/>
<gene>
    <name evidence="1" type="ORF">ACFO5R_21350</name>
</gene>
<keyword evidence="2" id="KW-1185">Reference proteome</keyword>
<organism evidence="1 2">
    <name type="scientific">Halosolutus amylolyticus</name>
    <dbReference type="NCBI Taxonomy" id="2932267"/>
    <lineage>
        <taxon>Archaea</taxon>
        <taxon>Methanobacteriati</taxon>
        <taxon>Methanobacteriota</taxon>
        <taxon>Stenosarchaea group</taxon>
        <taxon>Halobacteria</taxon>
        <taxon>Halobacteriales</taxon>
        <taxon>Natrialbaceae</taxon>
        <taxon>Halosolutus</taxon>
    </lineage>
</organism>
<protein>
    <submittedName>
        <fullName evidence="1">Uncharacterized protein</fullName>
    </submittedName>
</protein>
<evidence type="ECO:0000313" key="1">
    <source>
        <dbReference type="EMBL" id="MFC4544481.1"/>
    </source>
</evidence>
<sequence length="138" mass="14290">MTGSGQYSVFGIYVTGPVHDALAESVYEAAGVVDLDDYFDGTAGAVPAGDPGAEATDALLGNVLEAFAALYDGADFAAAARVDPDAFDLVHLAARPERVARARELFQAAATIQDADLRTVQTAILAAHLEVPIATPDR</sequence>
<comment type="caution">
    <text evidence="1">The sequence shown here is derived from an EMBL/GenBank/DDBJ whole genome shotgun (WGS) entry which is preliminary data.</text>
</comment>
<name>A0ABD5PVQ6_9EURY</name>
<proteinExistence type="predicted"/>
<accession>A0ABD5PVQ6</accession>
<dbReference type="RefSeq" id="WP_250141212.1">
    <property type="nucleotide sequence ID" value="NZ_JALIQP010000003.1"/>
</dbReference>